<dbReference type="Gene3D" id="2.40.50.140">
    <property type="entry name" value="Nucleic acid-binding proteins"/>
    <property type="match status" value="1"/>
</dbReference>
<dbReference type="SMART" id="SM00316">
    <property type="entry name" value="S1"/>
    <property type="match status" value="1"/>
</dbReference>
<dbReference type="SUPFAM" id="SSF50249">
    <property type="entry name" value="Nucleic acid-binding proteins"/>
    <property type="match status" value="1"/>
</dbReference>
<dbReference type="Gene3D" id="3.40.1260.20">
    <property type="entry name" value="Ribonuclease E, catalytic domain"/>
    <property type="match status" value="1"/>
</dbReference>
<dbReference type="Proteomes" id="UP000199602">
    <property type="component" value="Unassembled WGS sequence"/>
</dbReference>
<dbReference type="GO" id="GO:0005737">
    <property type="term" value="C:cytoplasm"/>
    <property type="evidence" value="ECO:0007669"/>
    <property type="project" value="UniProtKB-SubCell"/>
</dbReference>
<dbReference type="GO" id="GO:0006364">
    <property type="term" value="P:rRNA processing"/>
    <property type="evidence" value="ECO:0007669"/>
    <property type="project" value="UniProtKB-KW"/>
</dbReference>
<dbReference type="InterPro" id="IPR004659">
    <property type="entry name" value="RNase_E/G"/>
</dbReference>
<evidence type="ECO:0000256" key="17">
    <source>
        <dbReference type="ARBA" id="ARBA00023136"/>
    </source>
</evidence>
<evidence type="ECO:0000256" key="9">
    <source>
        <dbReference type="ARBA" id="ARBA00022694"/>
    </source>
</evidence>
<dbReference type="GO" id="GO:0004540">
    <property type="term" value="F:RNA nuclease activity"/>
    <property type="evidence" value="ECO:0007669"/>
    <property type="project" value="InterPro"/>
</dbReference>
<dbReference type="RefSeq" id="WP_092063093.1">
    <property type="nucleotide sequence ID" value="NZ_FNIN01000002.1"/>
</dbReference>
<evidence type="ECO:0000256" key="12">
    <source>
        <dbReference type="ARBA" id="ARBA00022730"/>
    </source>
</evidence>
<keyword evidence="7" id="KW-0997">Cell inner membrane</keyword>
<evidence type="ECO:0000256" key="5">
    <source>
        <dbReference type="ARBA" id="ARBA00022475"/>
    </source>
</evidence>
<dbReference type="CDD" id="cd04453">
    <property type="entry name" value="S1_RNase_E"/>
    <property type="match status" value="1"/>
</dbReference>
<evidence type="ECO:0000256" key="16">
    <source>
        <dbReference type="ARBA" id="ARBA00022884"/>
    </source>
</evidence>
<dbReference type="PANTHER" id="PTHR30001">
    <property type="entry name" value="RIBONUCLEASE"/>
    <property type="match status" value="1"/>
</dbReference>
<dbReference type="GO" id="GO:0016787">
    <property type="term" value="F:hydrolase activity"/>
    <property type="evidence" value="ECO:0007669"/>
    <property type="project" value="UniProtKB-KW"/>
</dbReference>
<keyword evidence="6" id="KW-0963">Cytoplasm</keyword>
<comment type="cofactor">
    <cofactor evidence="1">
        <name>Mg(2+)</name>
        <dbReference type="ChEBI" id="CHEBI:18420"/>
    </cofactor>
</comment>
<keyword evidence="12" id="KW-0699">rRNA-binding</keyword>
<dbReference type="GO" id="GO:0008033">
    <property type="term" value="P:tRNA processing"/>
    <property type="evidence" value="ECO:0007669"/>
    <property type="project" value="UniProtKB-KW"/>
</dbReference>
<evidence type="ECO:0000256" key="4">
    <source>
        <dbReference type="ARBA" id="ARBA00017719"/>
    </source>
</evidence>
<evidence type="ECO:0000256" key="8">
    <source>
        <dbReference type="ARBA" id="ARBA00022552"/>
    </source>
</evidence>
<dbReference type="InterPro" id="IPR012340">
    <property type="entry name" value="NA-bd_OB-fold"/>
</dbReference>
<dbReference type="GO" id="GO:0046872">
    <property type="term" value="F:metal ion binding"/>
    <property type="evidence" value="ECO:0007669"/>
    <property type="project" value="UniProtKB-KW"/>
</dbReference>
<keyword evidence="11" id="KW-0479">Metal-binding</keyword>
<evidence type="ECO:0000256" key="7">
    <source>
        <dbReference type="ARBA" id="ARBA00022519"/>
    </source>
</evidence>
<dbReference type="InterPro" id="IPR019307">
    <property type="entry name" value="RNA-bd_AU-1/RNase_E/G"/>
</dbReference>
<keyword evidence="9" id="KW-0819">tRNA processing</keyword>
<protein>
    <recommendedName>
        <fullName evidence="4">Ribonuclease G</fullName>
    </recommendedName>
</protein>
<comment type="similarity">
    <text evidence="3">Belongs to the RNase E/G family. RNase G subfamily.</text>
</comment>
<keyword evidence="20" id="KW-1185">Reference proteome</keyword>
<dbReference type="Pfam" id="PF20833">
    <property type="entry name" value="RNase_E_G_Thio"/>
    <property type="match status" value="1"/>
</dbReference>
<feature type="domain" description="S1 motif" evidence="18">
    <location>
        <begin position="46"/>
        <end position="129"/>
    </location>
</feature>
<proteinExistence type="inferred from homology"/>
<dbReference type="OrthoDB" id="9804278at2"/>
<evidence type="ECO:0000313" key="19">
    <source>
        <dbReference type="EMBL" id="SDN41962.1"/>
    </source>
</evidence>
<keyword evidence="5" id="KW-1003">Cell membrane</keyword>
<evidence type="ECO:0000256" key="2">
    <source>
        <dbReference type="ARBA" id="ARBA00004496"/>
    </source>
</evidence>
<sequence length="490" mass="56512">MKKKVDSKRKMFISYLPEEEVEVAITKNGILEEYYVEVISQAKTKGNIYKGKIHNIDASLQAAFVNYGAEKNGFLQVDEVHPEYYQKDIKPLPRQKYPPLHRVLRPGQEILVQVVKEPTGSKGAYLTTYLSLPGRYLVLTPGSEDIGISRKIDDPKERTRLKKIVESMELEDGLGIIVRTVSEGQTKASLVRDLNFLKRLWKDIKHKARTQKAPCLVYEEKDLIFRAVRDYLTQDIEEVWVDHELVAVRLEEYIALMFPRKKNLVRLHISKGGLGLFERFDLDEQIEQIYSREIHLPSGARIVFDYTEALTAIDINSGKISGEKNFKEMAYKANLEAAQIIPLQLRLRDIGGQVVVDFIEMKDKKYIREVEKTLKNGLKQDRARTDFIPISRFGLAQIIRQRLGTSAFASSLEMCPCCQGRGILPSLEWQAQLSLKKIYATLRHSEEKKSQYVFDFPSTLALYLLNNKKRNILKLEDKFKTQIIIEEKKV</sequence>
<evidence type="ECO:0000256" key="15">
    <source>
        <dbReference type="ARBA" id="ARBA00022842"/>
    </source>
</evidence>
<evidence type="ECO:0000256" key="13">
    <source>
        <dbReference type="ARBA" id="ARBA00022759"/>
    </source>
</evidence>
<accession>A0A1H0B8Q1</accession>
<keyword evidence="15" id="KW-0460">Magnesium</keyword>
<keyword evidence="17" id="KW-0472">Membrane</keyword>
<dbReference type="PROSITE" id="PS50126">
    <property type="entry name" value="S1"/>
    <property type="match status" value="1"/>
</dbReference>
<reference evidence="19 20" key="1">
    <citation type="submission" date="2016-10" db="EMBL/GenBank/DDBJ databases">
        <authorList>
            <person name="de Groot N.N."/>
        </authorList>
    </citation>
    <scope>NUCLEOTIDE SEQUENCE [LARGE SCALE GENOMIC DNA]</scope>
    <source>
        <strain evidence="19 20">DSM 15269</strain>
    </source>
</reference>
<dbReference type="Pfam" id="PF10150">
    <property type="entry name" value="RNase_E_G"/>
    <property type="match status" value="1"/>
</dbReference>
<dbReference type="PANTHER" id="PTHR30001:SF1">
    <property type="entry name" value="RIBONUCLEASE E_G-LIKE PROTEIN, CHLOROPLASTIC"/>
    <property type="match status" value="1"/>
</dbReference>
<keyword evidence="10" id="KW-0540">Nuclease</keyword>
<dbReference type="GO" id="GO:0004519">
    <property type="term" value="F:endonuclease activity"/>
    <property type="evidence" value="ECO:0007669"/>
    <property type="project" value="UniProtKB-KW"/>
</dbReference>
<organism evidence="19 20">
    <name type="scientific">Desulfonauticus submarinus</name>
    <dbReference type="NCBI Taxonomy" id="206665"/>
    <lineage>
        <taxon>Bacteria</taxon>
        <taxon>Pseudomonadati</taxon>
        <taxon>Thermodesulfobacteriota</taxon>
        <taxon>Desulfovibrionia</taxon>
        <taxon>Desulfovibrionales</taxon>
        <taxon>Desulfonauticaceae</taxon>
        <taxon>Desulfonauticus</taxon>
    </lineage>
</organism>
<evidence type="ECO:0000259" key="18">
    <source>
        <dbReference type="PROSITE" id="PS50126"/>
    </source>
</evidence>
<dbReference type="EMBL" id="FNIN01000002">
    <property type="protein sequence ID" value="SDN41962.1"/>
    <property type="molecule type" value="Genomic_DNA"/>
</dbReference>
<keyword evidence="8" id="KW-0698">rRNA processing</keyword>
<dbReference type="GO" id="GO:0019843">
    <property type="term" value="F:rRNA binding"/>
    <property type="evidence" value="ECO:0007669"/>
    <property type="project" value="UniProtKB-KW"/>
</dbReference>
<keyword evidence="13" id="KW-0255">Endonuclease</keyword>
<dbReference type="STRING" id="206665.SAMN04488516_10279"/>
<dbReference type="NCBIfam" id="TIGR00757">
    <property type="entry name" value="RNaseEG"/>
    <property type="match status" value="1"/>
</dbReference>
<evidence type="ECO:0000313" key="20">
    <source>
        <dbReference type="Proteomes" id="UP000199602"/>
    </source>
</evidence>
<keyword evidence="16" id="KW-0694">RNA-binding</keyword>
<dbReference type="InterPro" id="IPR048583">
    <property type="entry name" value="RNase_E_G_thioredoxin-like"/>
</dbReference>
<dbReference type="AlphaFoldDB" id="A0A1H0B8Q1"/>
<evidence type="ECO:0000256" key="14">
    <source>
        <dbReference type="ARBA" id="ARBA00022801"/>
    </source>
</evidence>
<evidence type="ECO:0000256" key="3">
    <source>
        <dbReference type="ARBA" id="ARBA00005663"/>
    </source>
</evidence>
<keyword evidence="14" id="KW-0378">Hydrolase</keyword>
<name>A0A1H0B8Q1_9BACT</name>
<evidence type="ECO:0000256" key="10">
    <source>
        <dbReference type="ARBA" id="ARBA00022722"/>
    </source>
</evidence>
<dbReference type="InterPro" id="IPR003029">
    <property type="entry name" value="S1_domain"/>
</dbReference>
<evidence type="ECO:0000256" key="11">
    <source>
        <dbReference type="ARBA" id="ARBA00022723"/>
    </source>
</evidence>
<evidence type="ECO:0000256" key="6">
    <source>
        <dbReference type="ARBA" id="ARBA00022490"/>
    </source>
</evidence>
<gene>
    <name evidence="19" type="ORF">SAMN04488516_10279</name>
</gene>
<comment type="subcellular location">
    <subcellularLocation>
        <location evidence="2">Cytoplasm</location>
    </subcellularLocation>
</comment>
<evidence type="ECO:0000256" key="1">
    <source>
        <dbReference type="ARBA" id="ARBA00001946"/>
    </source>
</evidence>